<dbReference type="InterPro" id="IPR023214">
    <property type="entry name" value="HAD_sf"/>
</dbReference>
<sequence length="231" mass="26350">MEKVLVDIDGVLATRHVQRFAALCNDILHLAIPIQIIASIASLREFGCLPQVAAHRAKVGSGRFRRQMELMRWHPLNIVGCRVIDGSVEGIQYLAQRSSSLQYCTARFIEFDAAWNTDVENSTKSWLKNNDFPNAELVMFCESPRTKLTAIAAMVRTQKQPVSLIDDSLDLLLDAFDTLSMRDQRVLKAYLTLIAFDYCEEECNHPYPLRVVPLQSWQEIQCIEKEFHHVG</sequence>
<reference evidence="1 2" key="1">
    <citation type="submission" date="2023-02" db="EMBL/GenBank/DDBJ databases">
        <title>Dictyobacter halimunensis sp. nov., a new member of the class Ktedonobacteria from forest soil in a geothermal area.</title>
        <authorList>
            <person name="Rachmania M.K."/>
            <person name="Ningsih F."/>
            <person name="Sakai Y."/>
            <person name="Yabe S."/>
            <person name="Yokota A."/>
            <person name="Sjamsuridzal W."/>
        </authorList>
    </citation>
    <scope>NUCLEOTIDE SEQUENCE [LARGE SCALE GENOMIC DNA]</scope>
    <source>
        <strain evidence="1 2">S3.2.2.5</strain>
    </source>
</reference>
<dbReference type="RefSeq" id="WP_338251552.1">
    <property type="nucleotide sequence ID" value="NZ_BSRI01000002.1"/>
</dbReference>
<comment type="caution">
    <text evidence="1">The sequence shown here is derived from an EMBL/GenBank/DDBJ whole genome shotgun (WGS) entry which is preliminary data.</text>
</comment>
<name>A0ABQ6FPZ6_9CHLR</name>
<evidence type="ECO:0000313" key="1">
    <source>
        <dbReference type="EMBL" id="GLV56337.1"/>
    </source>
</evidence>
<dbReference type="Gene3D" id="3.40.50.1000">
    <property type="entry name" value="HAD superfamily/HAD-like"/>
    <property type="match status" value="1"/>
</dbReference>
<organism evidence="1 2">
    <name type="scientific">Dictyobacter halimunensis</name>
    <dbReference type="NCBI Taxonomy" id="3026934"/>
    <lineage>
        <taxon>Bacteria</taxon>
        <taxon>Bacillati</taxon>
        <taxon>Chloroflexota</taxon>
        <taxon>Ktedonobacteria</taxon>
        <taxon>Ktedonobacterales</taxon>
        <taxon>Dictyobacteraceae</taxon>
        <taxon>Dictyobacter</taxon>
    </lineage>
</organism>
<proteinExistence type="predicted"/>
<evidence type="ECO:0000313" key="2">
    <source>
        <dbReference type="Proteomes" id="UP001344906"/>
    </source>
</evidence>
<dbReference type="Proteomes" id="UP001344906">
    <property type="component" value="Unassembled WGS sequence"/>
</dbReference>
<accession>A0ABQ6FPZ6</accession>
<protein>
    <recommendedName>
        <fullName evidence="3">FCP1 homology domain-containing protein</fullName>
    </recommendedName>
</protein>
<dbReference type="EMBL" id="BSRI01000002">
    <property type="protein sequence ID" value="GLV56337.1"/>
    <property type="molecule type" value="Genomic_DNA"/>
</dbReference>
<evidence type="ECO:0008006" key="3">
    <source>
        <dbReference type="Google" id="ProtNLM"/>
    </source>
</evidence>
<gene>
    <name evidence="1" type="ORF">KDH_31780</name>
</gene>
<keyword evidence="2" id="KW-1185">Reference proteome</keyword>